<dbReference type="EMBL" id="QLLL01000006">
    <property type="protein sequence ID" value="RAJ02382.1"/>
    <property type="molecule type" value="Genomic_DNA"/>
</dbReference>
<dbReference type="RefSeq" id="WP_111598829.1">
    <property type="nucleotide sequence ID" value="NZ_QLLL01000006.1"/>
</dbReference>
<gene>
    <name evidence="2" type="ORF">LX64_03394</name>
</gene>
<dbReference type="Proteomes" id="UP000249547">
    <property type="component" value="Unassembled WGS sequence"/>
</dbReference>
<dbReference type="OrthoDB" id="1120671at2"/>
<evidence type="ECO:0000259" key="1">
    <source>
        <dbReference type="PROSITE" id="PS51729"/>
    </source>
</evidence>
<dbReference type="InterPro" id="IPR045057">
    <property type="entry name" value="Gcn5-rel_NAT"/>
</dbReference>
<dbReference type="Pfam" id="PF14542">
    <property type="entry name" value="Acetyltransf_CG"/>
    <property type="match status" value="1"/>
</dbReference>
<dbReference type="AlphaFoldDB" id="A0A327QFI9"/>
<organism evidence="2 3">
    <name type="scientific">Chitinophaga skermanii</name>
    <dbReference type="NCBI Taxonomy" id="331697"/>
    <lineage>
        <taxon>Bacteria</taxon>
        <taxon>Pseudomonadati</taxon>
        <taxon>Bacteroidota</taxon>
        <taxon>Chitinophagia</taxon>
        <taxon>Chitinophagales</taxon>
        <taxon>Chitinophagaceae</taxon>
        <taxon>Chitinophaga</taxon>
    </lineage>
</organism>
<feature type="domain" description="N-acetyltransferase" evidence="1">
    <location>
        <begin position="11"/>
        <end position="96"/>
    </location>
</feature>
<evidence type="ECO:0000313" key="3">
    <source>
        <dbReference type="Proteomes" id="UP000249547"/>
    </source>
</evidence>
<dbReference type="PANTHER" id="PTHR31435:SF10">
    <property type="entry name" value="BSR4717 PROTEIN"/>
    <property type="match status" value="1"/>
</dbReference>
<dbReference type="InterPro" id="IPR016181">
    <property type="entry name" value="Acyl_CoA_acyltransferase"/>
</dbReference>
<reference evidence="2 3" key="1">
    <citation type="submission" date="2018-06" db="EMBL/GenBank/DDBJ databases">
        <title>Genomic Encyclopedia of Archaeal and Bacterial Type Strains, Phase II (KMG-II): from individual species to whole genera.</title>
        <authorList>
            <person name="Goeker M."/>
        </authorList>
    </citation>
    <scope>NUCLEOTIDE SEQUENCE [LARGE SCALE GENOMIC DNA]</scope>
    <source>
        <strain evidence="2 3">DSM 23857</strain>
    </source>
</reference>
<dbReference type="InterPro" id="IPR031165">
    <property type="entry name" value="GNAT_YJDJ"/>
</dbReference>
<evidence type="ECO:0000313" key="2">
    <source>
        <dbReference type="EMBL" id="RAJ02382.1"/>
    </source>
</evidence>
<accession>A0A327QFI9</accession>
<dbReference type="Gene3D" id="3.40.630.30">
    <property type="match status" value="1"/>
</dbReference>
<dbReference type="PROSITE" id="PS51729">
    <property type="entry name" value="GNAT_YJDJ"/>
    <property type="match status" value="1"/>
</dbReference>
<proteinExistence type="predicted"/>
<name>A0A327QFI9_9BACT</name>
<sequence>MKSKFKAIPVVKNPLMHRFEMRIGEHLAYIDYKEKKVKLWLIHTTYPEVYKADGVIPAIIEKTLRDAEQSNLKVIPICPEIVKYIAAHPAWKRVVFAGKDELTEEH</sequence>
<protein>
    <recommendedName>
        <fullName evidence="1">N-acetyltransferase domain-containing protein</fullName>
    </recommendedName>
</protein>
<keyword evidence="3" id="KW-1185">Reference proteome</keyword>
<comment type="caution">
    <text evidence="2">The sequence shown here is derived from an EMBL/GenBank/DDBJ whole genome shotgun (WGS) entry which is preliminary data.</text>
</comment>
<dbReference type="PANTHER" id="PTHR31435">
    <property type="entry name" value="PROTEIN NATD1"/>
    <property type="match status" value="1"/>
</dbReference>
<dbReference type="SUPFAM" id="SSF55729">
    <property type="entry name" value="Acyl-CoA N-acyltransferases (Nat)"/>
    <property type="match status" value="1"/>
</dbReference>